<dbReference type="Gene3D" id="1.10.510.10">
    <property type="entry name" value="Transferase(Phosphotransferase) domain 1"/>
    <property type="match status" value="1"/>
</dbReference>
<dbReference type="InterPro" id="IPR050339">
    <property type="entry name" value="CC_SR_Kinase"/>
</dbReference>
<reference evidence="9" key="1">
    <citation type="submission" date="2020-11" db="EMBL/GenBank/DDBJ databases">
        <authorList>
            <person name="Tran Van P."/>
        </authorList>
    </citation>
    <scope>NUCLEOTIDE SEQUENCE</scope>
</reference>
<dbReference type="PROSITE" id="PS00107">
    <property type="entry name" value="PROTEIN_KINASE_ATP"/>
    <property type="match status" value="1"/>
</dbReference>
<feature type="binding site" evidence="7">
    <location>
        <position position="97"/>
    </location>
    <ligand>
        <name>ATP</name>
        <dbReference type="ChEBI" id="CHEBI:30616"/>
    </ligand>
</feature>
<dbReference type="Pfam" id="PF00069">
    <property type="entry name" value="Pkinase"/>
    <property type="match status" value="1"/>
</dbReference>
<evidence type="ECO:0000256" key="2">
    <source>
        <dbReference type="ARBA" id="ARBA00022527"/>
    </source>
</evidence>
<dbReference type="GO" id="GO:0005524">
    <property type="term" value="F:ATP binding"/>
    <property type="evidence" value="ECO:0007669"/>
    <property type="project" value="UniProtKB-UniRule"/>
</dbReference>
<dbReference type="InterPro" id="IPR000719">
    <property type="entry name" value="Prot_kinase_dom"/>
</dbReference>
<proteinExistence type="predicted"/>
<dbReference type="PANTHER" id="PTHR11042:SF160">
    <property type="entry name" value="EUKARYOTIC TRANSLATION INITIATION FACTOR 2-ALPHA KINASE 1"/>
    <property type="match status" value="1"/>
</dbReference>
<dbReference type="SUPFAM" id="SSF56112">
    <property type="entry name" value="Protein kinase-like (PK-like)"/>
    <property type="match status" value="1"/>
</dbReference>
<evidence type="ECO:0000313" key="9">
    <source>
        <dbReference type="EMBL" id="CAD7646541.1"/>
    </source>
</evidence>
<dbReference type="GO" id="GO:0005634">
    <property type="term" value="C:nucleus"/>
    <property type="evidence" value="ECO:0007669"/>
    <property type="project" value="TreeGrafter"/>
</dbReference>
<name>A0A7R9LRS1_9ACAR</name>
<evidence type="ECO:0000256" key="5">
    <source>
        <dbReference type="ARBA" id="ARBA00022777"/>
    </source>
</evidence>
<organism evidence="9">
    <name type="scientific">Oppiella nova</name>
    <dbReference type="NCBI Taxonomy" id="334625"/>
    <lineage>
        <taxon>Eukaryota</taxon>
        <taxon>Metazoa</taxon>
        <taxon>Ecdysozoa</taxon>
        <taxon>Arthropoda</taxon>
        <taxon>Chelicerata</taxon>
        <taxon>Arachnida</taxon>
        <taxon>Acari</taxon>
        <taxon>Acariformes</taxon>
        <taxon>Sarcoptiformes</taxon>
        <taxon>Oribatida</taxon>
        <taxon>Brachypylina</taxon>
        <taxon>Oppioidea</taxon>
        <taxon>Oppiidae</taxon>
        <taxon>Oppiella</taxon>
    </lineage>
</organism>
<dbReference type="OrthoDB" id="6516185at2759"/>
<dbReference type="GO" id="GO:0005737">
    <property type="term" value="C:cytoplasm"/>
    <property type="evidence" value="ECO:0007669"/>
    <property type="project" value="TreeGrafter"/>
</dbReference>
<dbReference type="InterPro" id="IPR001245">
    <property type="entry name" value="Ser-Thr/Tyr_kinase_cat_dom"/>
</dbReference>
<dbReference type="EMBL" id="CAJPVJ010002414">
    <property type="protein sequence ID" value="CAG2166252.1"/>
    <property type="molecule type" value="Genomic_DNA"/>
</dbReference>
<evidence type="ECO:0000256" key="1">
    <source>
        <dbReference type="ARBA" id="ARBA00012513"/>
    </source>
</evidence>
<feature type="domain" description="Protein kinase" evidence="8">
    <location>
        <begin position="68"/>
        <end position="302"/>
    </location>
</feature>
<sequence>MLSRNRNKRPECREVLAKHNEWSIDKNILQNDIEFEYILNRLKSNRNSFFYEFLNGMYTKVTINGNSFQDFSKIGNGGFGEVFKVKYNYNLMEYALKRIGFEDFTEIQLKTISREVEGLSKVSSQYIVQYYDSWIKNKCQFIVMELCSQNLMNILEAKPHAFGRQPGDLINLVENGRFIKLCDFGLATVHDKYITNTKEVGDVRYMAPEVMQGRSQDIYPAAHEILNLELLKVVNLHKILDSMFVTKLWPQRPECREVLAKHKEWAIDRNIITNNNEIDLLIKKLKENENTFFYQFLIYFLK</sequence>
<accession>A0A7R9LRS1</accession>
<evidence type="ECO:0000259" key="8">
    <source>
        <dbReference type="PROSITE" id="PS50011"/>
    </source>
</evidence>
<keyword evidence="2" id="KW-0723">Serine/threonine-protein kinase</keyword>
<evidence type="ECO:0000256" key="6">
    <source>
        <dbReference type="ARBA" id="ARBA00022840"/>
    </source>
</evidence>
<keyword evidence="5" id="KW-0418">Kinase</keyword>
<dbReference type="Proteomes" id="UP000728032">
    <property type="component" value="Unassembled WGS sequence"/>
</dbReference>
<evidence type="ECO:0000313" key="10">
    <source>
        <dbReference type="Proteomes" id="UP000728032"/>
    </source>
</evidence>
<dbReference type="Gene3D" id="3.30.200.20">
    <property type="entry name" value="Phosphorylase Kinase, domain 1"/>
    <property type="match status" value="1"/>
</dbReference>
<dbReference type="InterPro" id="IPR011009">
    <property type="entry name" value="Kinase-like_dom_sf"/>
</dbReference>
<dbReference type="InterPro" id="IPR017441">
    <property type="entry name" value="Protein_kinase_ATP_BS"/>
</dbReference>
<keyword evidence="3" id="KW-0808">Transferase</keyword>
<dbReference type="PROSITE" id="PS50011">
    <property type="entry name" value="PROTEIN_KINASE_DOM"/>
    <property type="match status" value="1"/>
</dbReference>
<evidence type="ECO:0000256" key="4">
    <source>
        <dbReference type="ARBA" id="ARBA00022741"/>
    </source>
</evidence>
<keyword evidence="4 7" id="KW-0547">Nucleotide-binding</keyword>
<dbReference type="GO" id="GO:0004694">
    <property type="term" value="F:eukaryotic translation initiation factor 2alpha kinase activity"/>
    <property type="evidence" value="ECO:0007669"/>
    <property type="project" value="TreeGrafter"/>
</dbReference>
<gene>
    <name evidence="9" type="ORF">ONB1V03_LOCUS5779</name>
</gene>
<dbReference type="Pfam" id="PF07714">
    <property type="entry name" value="PK_Tyr_Ser-Thr"/>
    <property type="match status" value="1"/>
</dbReference>
<evidence type="ECO:0000256" key="3">
    <source>
        <dbReference type="ARBA" id="ARBA00022679"/>
    </source>
</evidence>
<protein>
    <recommendedName>
        <fullName evidence="1">non-specific serine/threonine protein kinase</fullName>
        <ecNumber evidence="1">2.7.11.1</ecNumber>
    </recommendedName>
</protein>
<dbReference type="PANTHER" id="PTHR11042">
    <property type="entry name" value="EUKARYOTIC TRANSLATION INITIATION FACTOR 2-ALPHA KINASE EIF2-ALPHA KINASE -RELATED"/>
    <property type="match status" value="1"/>
</dbReference>
<keyword evidence="10" id="KW-1185">Reference proteome</keyword>
<dbReference type="AlphaFoldDB" id="A0A7R9LRS1"/>
<evidence type="ECO:0000256" key="7">
    <source>
        <dbReference type="PROSITE-ProRule" id="PRU10141"/>
    </source>
</evidence>
<dbReference type="EMBL" id="OC917239">
    <property type="protein sequence ID" value="CAD7646541.1"/>
    <property type="molecule type" value="Genomic_DNA"/>
</dbReference>
<dbReference type="EC" id="2.7.11.1" evidence="1"/>
<keyword evidence="6 7" id="KW-0067">ATP-binding</keyword>